<name>A0A8C9GKL2_9PRIM</name>
<accession>A0A8C9GKL2</accession>
<dbReference type="Ensembl" id="ENSPTET00000003991.1">
    <property type="protein sequence ID" value="ENSPTEP00000002562.1"/>
    <property type="gene ID" value="ENSPTEG00000003027.1"/>
</dbReference>
<reference evidence="3" key="2">
    <citation type="submission" date="2025-09" db="UniProtKB">
        <authorList>
            <consortium name="Ensembl"/>
        </authorList>
    </citation>
    <scope>IDENTIFICATION</scope>
</reference>
<sequence>IQLALLPINSNRRRGRNELTDEQKNEIKEAFDLFDTEKTGKIDYHELKVAIRALGFDIKKADVLELMREYDKTNSGYIDYTYDEVYFYNLLSTIIKKYIKH</sequence>
<dbReference type="Proteomes" id="UP000694416">
    <property type="component" value="Unplaced"/>
</dbReference>
<dbReference type="AlphaFoldDB" id="A0A8C9GKL2"/>
<evidence type="ECO:0000313" key="3">
    <source>
        <dbReference type="Ensembl" id="ENSPTEP00000002562.1"/>
    </source>
</evidence>
<dbReference type="CDD" id="cd00051">
    <property type="entry name" value="EFh"/>
    <property type="match status" value="1"/>
</dbReference>
<dbReference type="PANTHER" id="PTHR23048">
    <property type="entry name" value="MYOSIN LIGHT CHAIN 1, 3"/>
    <property type="match status" value="1"/>
</dbReference>
<dbReference type="InterPro" id="IPR002048">
    <property type="entry name" value="EF_hand_dom"/>
</dbReference>
<dbReference type="InterPro" id="IPR011992">
    <property type="entry name" value="EF-hand-dom_pair"/>
</dbReference>
<dbReference type="GO" id="GO:0016460">
    <property type="term" value="C:myosin II complex"/>
    <property type="evidence" value="ECO:0007669"/>
    <property type="project" value="TreeGrafter"/>
</dbReference>
<feature type="domain" description="EF-hand" evidence="2">
    <location>
        <begin position="22"/>
        <end position="57"/>
    </location>
</feature>
<dbReference type="SMART" id="SM00054">
    <property type="entry name" value="EFh"/>
    <property type="match status" value="2"/>
</dbReference>
<organism evidence="3 4">
    <name type="scientific">Piliocolobus tephrosceles</name>
    <name type="common">Ugandan red Colobus</name>
    <dbReference type="NCBI Taxonomy" id="591936"/>
    <lineage>
        <taxon>Eukaryota</taxon>
        <taxon>Metazoa</taxon>
        <taxon>Chordata</taxon>
        <taxon>Craniata</taxon>
        <taxon>Vertebrata</taxon>
        <taxon>Euteleostomi</taxon>
        <taxon>Mammalia</taxon>
        <taxon>Eutheria</taxon>
        <taxon>Euarchontoglires</taxon>
        <taxon>Primates</taxon>
        <taxon>Haplorrhini</taxon>
        <taxon>Catarrhini</taxon>
        <taxon>Cercopithecidae</taxon>
        <taxon>Colobinae</taxon>
        <taxon>Piliocolobus</taxon>
    </lineage>
</organism>
<dbReference type="Gene3D" id="1.10.238.10">
    <property type="entry name" value="EF-hand"/>
    <property type="match status" value="1"/>
</dbReference>
<dbReference type="PROSITE" id="PS50222">
    <property type="entry name" value="EF_HAND_2"/>
    <property type="match status" value="1"/>
</dbReference>
<keyword evidence="4" id="KW-1185">Reference proteome</keyword>
<dbReference type="InterPro" id="IPR050230">
    <property type="entry name" value="CALM/Myosin/TropC-like"/>
</dbReference>
<dbReference type="GO" id="GO:0005509">
    <property type="term" value="F:calcium ion binding"/>
    <property type="evidence" value="ECO:0007669"/>
    <property type="project" value="InterPro"/>
</dbReference>
<dbReference type="FunFam" id="1.10.238.10:FF:000301">
    <property type="entry name" value="EF-hand calcium-binding protein"/>
    <property type="match status" value="1"/>
</dbReference>
<proteinExistence type="predicted"/>
<dbReference type="SUPFAM" id="SSF47473">
    <property type="entry name" value="EF-hand"/>
    <property type="match status" value="1"/>
</dbReference>
<keyword evidence="1" id="KW-0479">Metal-binding</keyword>
<dbReference type="Pfam" id="PF13499">
    <property type="entry name" value="EF-hand_7"/>
    <property type="match status" value="1"/>
</dbReference>
<evidence type="ECO:0000256" key="1">
    <source>
        <dbReference type="ARBA" id="ARBA00022723"/>
    </source>
</evidence>
<evidence type="ECO:0000259" key="2">
    <source>
        <dbReference type="PROSITE" id="PS50222"/>
    </source>
</evidence>
<protein>
    <recommendedName>
        <fullName evidence="2">EF-hand domain-containing protein</fullName>
    </recommendedName>
</protein>
<dbReference type="PANTHER" id="PTHR23048:SF48">
    <property type="entry name" value="CENTRIN 3"/>
    <property type="match status" value="1"/>
</dbReference>
<reference evidence="3" key="1">
    <citation type="submission" date="2025-08" db="UniProtKB">
        <authorList>
            <consortium name="Ensembl"/>
        </authorList>
    </citation>
    <scope>IDENTIFICATION</scope>
</reference>
<evidence type="ECO:0000313" key="4">
    <source>
        <dbReference type="Proteomes" id="UP000694416"/>
    </source>
</evidence>